<evidence type="ECO:0000256" key="5">
    <source>
        <dbReference type="ARBA" id="ARBA00022694"/>
    </source>
</evidence>
<evidence type="ECO:0000256" key="2">
    <source>
        <dbReference type="ARBA" id="ARBA00003213"/>
    </source>
</evidence>
<dbReference type="RefSeq" id="WP_167939755.1">
    <property type="nucleotide sequence ID" value="NZ_JAATJA010000001.1"/>
</dbReference>
<evidence type="ECO:0000256" key="10">
    <source>
        <dbReference type="HAMAP-Rule" id="MF_00185"/>
    </source>
</evidence>
<comment type="similarity">
    <text evidence="3 10 13">Belongs to the IPP transferase family.</text>
</comment>
<keyword evidence="5 10" id="KW-0819">tRNA processing</keyword>
<keyword evidence="6 10" id="KW-0547">Nucleotide-binding</keyword>
<evidence type="ECO:0000256" key="6">
    <source>
        <dbReference type="ARBA" id="ARBA00022741"/>
    </source>
</evidence>
<evidence type="ECO:0000313" key="14">
    <source>
        <dbReference type="EMBL" id="NJB66633.1"/>
    </source>
</evidence>
<comment type="subunit">
    <text evidence="10">Monomer.</text>
</comment>
<feature type="region of interest" description="Interaction with substrate tRNA" evidence="10">
    <location>
        <begin position="35"/>
        <end position="38"/>
    </location>
</feature>
<dbReference type="InterPro" id="IPR039657">
    <property type="entry name" value="Dimethylallyltransferase"/>
</dbReference>
<dbReference type="Gene3D" id="1.10.20.140">
    <property type="match status" value="1"/>
</dbReference>
<reference evidence="14 15" key="1">
    <citation type="submission" date="2020-03" db="EMBL/GenBank/DDBJ databases">
        <title>Genomic Encyclopedia of Type Strains, Phase IV (KMG-IV): sequencing the most valuable type-strain genomes for metagenomic binning, comparative biology and taxonomic classification.</title>
        <authorList>
            <person name="Goeker M."/>
        </authorList>
    </citation>
    <scope>NUCLEOTIDE SEQUENCE [LARGE SCALE GENOMIC DNA]</scope>
    <source>
        <strain evidence="14 15">DSM 24233</strain>
    </source>
</reference>
<dbReference type="InterPro" id="IPR018022">
    <property type="entry name" value="IPT"/>
</dbReference>
<feature type="site" description="Interaction with substrate tRNA" evidence="10">
    <location>
        <position position="101"/>
    </location>
</feature>
<comment type="caution">
    <text evidence="10">Lacks conserved residue(s) required for the propagation of feature annotation.</text>
</comment>
<evidence type="ECO:0000256" key="4">
    <source>
        <dbReference type="ARBA" id="ARBA00022679"/>
    </source>
</evidence>
<organism evidence="14 15">
    <name type="scientific">Desulfobaculum xiamenense</name>
    <dbReference type="NCBI Taxonomy" id="995050"/>
    <lineage>
        <taxon>Bacteria</taxon>
        <taxon>Pseudomonadati</taxon>
        <taxon>Thermodesulfobacteriota</taxon>
        <taxon>Desulfovibrionia</taxon>
        <taxon>Desulfovibrionales</taxon>
        <taxon>Desulfovibrionaceae</taxon>
        <taxon>Desulfobaculum</taxon>
    </lineage>
</organism>
<keyword evidence="8 10" id="KW-0460">Magnesium</keyword>
<feature type="region of interest" description="Interaction with substrate tRNA" evidence="10">
    <location>
        <begin position="159"/>
        <end position="163"/>
    </location>
</feature>
<evidence type="ECO:0000256" key="7">
    <source>
        <dbReference type="ARBA" id="ARBA00022840"/>
    </source>
</evidence>
<evidence type="ECO:0000256" key="13">
    <source>
        <dbReference type="RuleBase" id="RU003785"/>
    </source>
</evidence>
<keyword evidence="4 10" id="KW-0808">Transferase</keyword>
<name>A0A846QKD0_9BACT</name>
<evidence type="ECO:0000256" key="3">
    <source>
        <dbReference type="ARBA" id="ARBA00005842"/>
    </source>
</evidence>
<feature type="site" description="Interaction with substrate tRNA" evidence="10">
    <location>
        <position position="123"/>
    </location>
</feature>
<proteinExistence type="inferred from homology"/>
<dbReference type="SUPFAM" id="SSF52540">
    <property type="entry name" value="P-loop containing nucleoside triphosphate hydrolases"/>
    <property type="match status" value="1"/>
</dbReference>
<dbReference type="EMBL" id="JAATJA010000001">
    <property type="protein sequence ID" value="NJB66633.1"/>
    <property type="molecule type" value="Genomic_DNA"/>
</dbReference>
<dbReference type="PANTHER" id="PTHR11088:SF60">
    <property type="entry name" value="TRNA DIMETHYLALLYLTRANSFERASE"/>
    <property type="match status" value="1"/>
</dbReference>
<dbReference type="GO" id="GO:0006400">
    <property type="term" value="P:tRNA modification"/>
    <property type="evidence" value="ECO:0007669"/>
    <property type="project" value="TreeGrafter"/>
</dbReference>
<dbReference type="Proteomes" id="UP000580856">
    <property type="component" value="Unassembled WGS sequence"/>
</dbReference>
<dbReference type="HAMAP" id="MF_00185">
    <property type="entry name" value="IPP_trans"/>
    <property type="match status" value="1"/>
</dbReference>
<evidence type="ECO:0000256" key="12">
    <source>
        <dbReference type="RuleBase" id="RU003784"/>
    </source>
</evidence>
<protein>
    <recommendedName>
        <fullName evidence="10">tRNA dimethylallyltransferase</fullName>
        <ecNumber evidence="10">2.5.1.75</ecNumber>
    </recommendedName>
    <alternativeName>
        <fullName evidence="10">Dimethylallyl diphosphate:tRNA dimethylallyltransferase</fullName>
        <shortName evidence="10">DMAPP:tRNA dimethylallyltransferase</shortName>
        <shortName evidence="10">DMATase</shortName>
    </alternativeName>
    <alternativeName>
        <fullName evidence="10">Isopentenyl-diphosphate:tRNA isopentenyltransferase</fullName>
        <shortName evidence="10">IPP transferase</shortName>
        <shortName evidence="10">IPPT</shortName>
        <shortName evidence="10">IPTase</shortName>
    </alternativeName>
</protein>
<evidence type="ECO:0000256" key="11">
    <source>
        <dbReference type="RuleBase" id="RU003783"/>
    </source>
</evidence>
<feature type="binding site" evidence="10">
    <location>
        <begin position="12"/>
        <end position="17"/>
    </location>
    <ligand>
        <name>substrate</name>
    </ligand>
</feature>
<dbReference type="FunFam" id="1.10.20.140:FF:000001">
    <property type="entry name" value="tRNA dimethylallyltransferase"/>
    <property type="match status" value="1"/>
</dbReference>
<evidence type="ECO:0000313" key="15">
    <source>
        <dbReference type="Proteomes" id="UP000580856"/>
    </source>
</evidence>
<comment type="cofactor">
    <cofactor evidence="1 10">
        <name>Mg(2+)</name>
        <dbReference type="ChEBI" id="CHEBI:18420"/>
    </cofactor>
</comment>
<dbReference type="InterPro" id="IPR027417">
    <property type="entry name" value="P-loop_NTPase"/>
</dbReference>
<keyword evidence="15" id="KW-1185">Reference proteome</keyword>
<dbReference type="NCBIfam" id="TIGR00174">
    <property type="entry name" value="miaA"/>
    <property type="match status" value="1"/>
</dbReference>
<dbReference type="PANTHER" id="PTHR11088">
    <property type="entry name" value="TRNA DIMETHYLALLYLTRANSFERASE"/>
    <property type="match status" value="1"/>
</dbReference>
<evidence type="ECO:0000256" key="1">
    <source>
        <dbReference type="ARBA" id="ARBA00001946"/>
    </source>
</evidence>
<dbReference type="Pfam" id="PF01715">
    <property type="entry name" value="IPPT"/>
    <property type="match status" value="1"/>
</dbReference>
<dbReference type="GO" id="GO:0052381">
    <property type="term" value="F:tRNA dimethylallyltransferase activity"/>
    <property type="evidence" value="ECO:0007669"/>
    <property type="project" value="UniProtKB-UniRule"/>
</dbReference>
<accession>A0A846QKD0</accession>
<feature type="binding site" evidence="10">
    <location>
        <begin position="10"/>
        <end position="17"/>
    </location>
    <ligand>
        <name>ATP</name>
        <dbReference type="ChEBI" id="CHEBI:30616"/>
    </ligand>
</feature>
<dbReference type="AlphaFoldDB" id="A0A846QKD0"/>
<dbReference type="GO" id="GO:0005524">
    <property type="term" value="F:ATP binding"/>
    <property type="evidence" value="ECO:0007669"/>
    <property type="project" value="UniProtKB-UniRule"/>
</dbReference>
<gene>
    <name evidence="10" type="primary">miaA</name>
    <name evidence="14" type="ORF">GGQ74_000273</name>
</gene>
<dbReference type="EC" id="2.5.1.75" evidence="10"/>
<dbReference type="Gene3D" id="3.40.50.300">
    <property type="entry name" value="P-loop containing nucleotide triphosphate hydrolases"/>
    <property type="match status" value="1"/>
</dbReference>
<comment type="function">
    <text evidence="2 10 12">Catalyzes the transfer of a dimethylallyl group onto the adenine at position 37 in tRNAs that read codons beginning with uridine, leading to the formation of N6-(dimethylallyl)adenosine (i(6)A).</text>
</comment>
<comment type="caution">
    <text evidence="14">The sequence shown here is derived from an EMBL/GenBank/DDBJ whole genome shotgun (WGS) entry which is preliminary data.</text>
</comment>
<evidence type="ECO:0000256" key="8">
    <source>
        <dbReference type="ARBA" id="ARBA00022842"/>
    </source>
</evidence>
<sequence length="304" mass="33321">MSTPILCIPGPTGAGKTSAAIALALALGGEVVNFDSRQVYEDFPIITAQPSAEERAQCPHLLYGFLSTDAKMSASAYADMALATIAEVRSRGHLPILVGGTGLYLGALLRPLADVPPIPEDIRERIREACEVRGPNPLHAELRRVDPVLAERLHPNDRQRIMRGLEVFEATGRPLSLWQADTAAARDFKCLKLGVGMPLPELTPFLYRRIDLMLEAGAIEEARCAMGRNDDPKAPGWSGIGCAELLAHLHGEIDLEEAKALWGRNTRAYAKRQLTWFNADPQIRWFRPGEHEAMIHAASEFFGA</sequence>
<evidence type="ECO:0000256" key="9">
    <source>
        <dbReference type="ARBA" id="ARBA00049563"/>
    </source>
</evidence>
<comment type="catalytic activity">
    <reaction evidence="9 10 11">
        <text>adenosine(37) in tRNA + dimethylallyl diphosphate = N(6)-dimethylallyladenosine(37) in tRNA + diphosphate</text>
        <dbReference type="Rhea" id="RHEA:26482"/>
        <dbReference type="Rhea" id="RHEA-COMP:10162"/>
        <dbReference type="Rhea" id="RHEA-COMP:10375"/>
        <dbReference type="ChEBI" id="CHEBI:33019"/>
        <dbReference type="ChEBI" id="CHEBI:57623"/>
        <dbReference type="ChEBI" id="CHEBI:74411"/>
        <dbReference type="ChEBI" id="CHEBI:74415"/>
        <dbReference type="EC" id="2.5.1.75"/>
    </reaction>
</comment>
<keyword evidence="7 10" id="KW-0067">ATP-binding</keyword>